<evidence type="ECO:0000256" key="1">
    <source>
        <dbReference type="SAM" id="MobiDB-lite"/>
    </source>
</evidence>
<feature type="region of interest" description="Disordered" evidence="1">
    <location>
        <begin position="84"/>
        <end position="121"/>
    </location>
</feature>
<feature type="region of interest" description="Disordered" evidence="1">
    <location>
        <begin position="18"/>
        <end position="70"/>
    </location>
</feature>
<accession>A0A9K3DB84</accession>
<feature type="non-terminal residue" evidence="2">
    <location>
        <position position="164"/>
    </location>
</feature>
<proteinExistence type="predicted"/>
<comment type="caution">
    <text evidence="2">The sequence shown here is derived from an EMBL/GenBank/DDBJ whole genome shotgun (WGS) entry which is preliminary data.</text>
</comment>
<sequence>GDTEIEGVLTVTLSSSDTTTKGVYGTEAEGVAGGTGVGGSRPLSPTAVQPMTTSKGRGMGGSGSKDSGYKGLSKADLYSSVASGLTEGEGEGGEGWSVGGGWTKGSSPTASSAPVSSGPSLADIKSFATKATDVTFSVERSASEASGVDLTVDSGVALTLTDDS</sequence>
<keyword evidence="3" id="KW-1185">Reference proteome</keyword>
<dbReference type="EMBL" id="BDIP01009496">
    <property type="protein sequence ID" value="GIQ92349.1"/>
    <property type="molecule type" value="Genomic_DNA"/>
</dbReference>
<evidence type="ECO:0000313" key="2">
    <source>
        <dbReference type="EMBL" id="GIQ92349.1"/>
    </source>
</evidence>
<organism evidence="2 3">
    <name type="scientific">Kipferlia bialata</name>
    <dbReference type="NCBI Taxonomy" id="797122"/>
    <lineage>
        <taxon>Eukaryota</taxon>
        <taxon>Metamonada</taxon>
        <taxon>Carpediemonas-like organisms</taxon>
        <taxon>Kipferlia</taxon>
    </lineage>
</organism>
<feature type="compositionally biased region" description="Low complexity" evidence="1">
    <location>
        <begin position="104"/>
        <end position="121"/>
    </location>
</feature>
<feature type="compositionally biased region" description="Low complexity" evidence="1">
    <location>
        <begin position="18"/>
        <end position="30"/>
    </location>
</feature>
<protein>
    <submittedName>
        <fullName evidence="2">Uncharacterized protein</fullName>
    </submittedName>
</protein>
<reference evidence="2 3" key="1">
    <citation type="journal article" date="2018" name="PLoS ONE">
        <title>The draft genome of Kipferlia bialata reveals reductive genome evolution in fornicate parasites.</title>
        <authorList>
            <person name="Tanifuji G."/>
            <person name="Takabayashi S."/>
            <person name="Kume K."/>
            <person name="Takagi M."/>
            <person name="Nakayama T."/>
            <person name="Kamikawa R."/>
            <person name="Inagaki Y."/>
            <person name="Hashimoto T."/>
        </authorList>
    </citation>
    <scope>NUCLEOTIDE SEQUENCE [LARGE SCALE GENOMIC DNA]</scope>
    <source>
        <strain evidence="2">NY0173</strain>
    </source>
</reference>
<feature type="compositionally biased region" description="Gly residues" evidence="1">
    <location>
        <begin position="93"/>
        <end position="103"/>
    </location>
</feature>
<gene>
    <name evidence="2" type="ORF">KIPB_016064</name>
</gene>
<name>A0A9K3DB84_9EUKA</name>
<evidence type="ECO:0000313" key="3">
    <source>
        <dbReference type="Proteomes" id="UP000265618"/>
    </source>
</evidence>
<dbReference type="Proteomes" id="UP000265618">
    <property type="component" value="Unassembled WGS sequence"/>
</dbReference>
<feature type="non-terminal residue" evidence="2">
    <location>
        <position position="1"/>
    </location>
</feature>
<dbReference type="AlphaFoldDB" id="A0A9K3DB84"/>